<keyword evidence="5" id="KW-0479">Metal-binding</keyword>
<dbReference type="InterPro" id="IPR013757">
    <property type="entry name" value="Topo_IIA_A_a_sf"/>
</dbReference>
<dbReference type="InterPro" id="IPR020568">
    <property type="entry name" value="Ribosomal_Su5_D2-typ_SF"/>
</dbReference>
<protein>
    <recommendedName>
        <fullName evidence="13">DNA topoisomerase 2</fullName>
        <ecNumber evidence="13">5.6.2.2</ecNumber>
    </recommendedName>
</protein>
<comment type="function">
    <text evidence="13">Control of topological states of DNA by transient breakage and subsequent rejoining of DNA strands. Topoisomerase II makes double-strand breaks.</text>
</comment>
<dbReference type="InterPro" id="IPR013506">
    <property type="entry name" value="Topo_IIA_bsu_dom2"/>
</dbReference>
<evidence type="ECO:0000256" key="13">
    <source>
        <dbReference type="RuleBase" id="RU362094"/>
    </source>
</evidence>
<dbReference type="Pfam" id="PF00521">
    <property type="entry name" value="DNA_topoisoIV"/>
    <property type="match status" value="1"/>
</dbReference>
<dbReference type="InterPro" id="IPR001241">
    <property type="entry name" value="Topo_IIA"/>
</dbReference>
<feature type="compositionally biased region" description="Acidic residues" evidence="14">
    <location>
        <begin position="1257"/>
        <end position="1266"/>
    </location>
</feature>
<comment type="cofactor">
    <cofactor evidence="2">
        <name>Ca(2+)</name>
        <dbReference type="ChEBI" id="CHEBI:29108"/>
    </cofactor>
</comment>
<dbReference type="InterPro" id="IPR013758">
    <property type="entry name" value="Topo_IIA_A/C_ab"/>
</dbReference>
<dbReference type="Gene3D" id="1.10.268.10">
    <property type="entry name" value="Topoisomerase, domain 3"/>
    <property type="match status" value="1"/>
</dbReference>
<dbReference type="PANTHER" id="PTHR10169:SF38">
    <property type="entry name" value="DNA TOPOISOMERASE 2"/>
    <property type="match status" value="1"/>
</dbReference>
<dbReference type="InterPro" id="IPR036890">
    <property type="entry name" value="HATPase_C_sf"/>
</dbReference>
<keyword evidence="6 13" id="KW-0547">Nucleotide-binding</keyword>
<evidence type="ECO:0000256" key="14">
    <source>
        <dbReference type="SAM" id="MobiDB-lite"/>
    </source>
</evidence>
<dbReference type="EC" id="5.6.2.2" evidence="13"/>
<dbReference type="CDD" id="cd03365">
    <property type="entry name" value="TOPRIM_TopoIIA"/>
    <property type="match status" value="1"/>
</dbReference>
<comment type="cofactor">
    <cofactor evidence="3">
        <name>Mg(2+)</name>
        <dbReference type="ChEBI" id="CHEBI:18420"/>
    </cofactor>
</comment>
<gene>
    <name evidence="17" type="primary">TOP2B</name>
    <name evidence="17" type="ORF">GZH46_01532</name>
</gene>
<evidence type="ECO:0000256" key="4">
    <source>
        <dbReference type="ARBA" id="ARBA00011080"/>
    </source>
</evidence>
<evidence type="ECO:0000256" key="1">
    <source>
        <dbReference type="ARBA" id="ARBA00000185"/>
    </source>
</evidence>
<keyword evidence="18" id="KW-1185">Reference proteome</keyword>
<dbReference type="PRINTS" id="PR00418">
    <property type="entry name" value="TPI2FAMILY"/>
</dbReference>
<keyword evidence="11 12" id="KW-0413">Isomerase</keyword>
<dbReference type="SMART" id="SM00434">
    <property type="entry name" value="TOP4c"/>
    <property type="match status" value="1"/>
</dbReference>
<dbReference type="Pfam" id="PF00204">
    <property type="entry name" value="DNA_gyraseB"/>
    <property type="match status" value="1"/>
</dbReference>
<feature type="domain" description="Toprim" evidence="15">
    <location>
        <begin position="433"/>
        <end position="550"/>
    </location>
</feature>
<dbReference type="PROSITE" id="PS52040">
    <property type="entry name" value="TOPO_IIA"/>
    <property type="match status" value="1"/>
</dbReference>
<evidence type="ECO:0000256" key="11">
    <source>
        <dbReference type="ARBA" id="ARBA00023235"/>
    </source>
</evidence>
<dbReference type="PANTHER" id="PTHR10169">
    <property type="entry name" value="DNA TOPOISOMERASE/GYRASE"/>
    <property type="match status" value="1"/>
</dbReference>
<dbReference type="PROSITE" id="PS50880">
    <property type="entry name" value="TOPRIM"/>
    <property type="match status" value="1"/>
</dbReference>
<dbReference type="InterPro" id="IPR018522">
    <property type="entry name" value="TopoIIA_CS"/>
</dbReference>
<dbReference type="Gene3D" id="3.40.50.670">
    <property type="match status" value="1"/>
</dbReference>
<dbReference type="SUPFAM" id="SSF54211">
    <property type="entry name" value="Ribosomal protein S5 domain 2-like"/>
    <property type="match status" value="1"/>
</dbReference>
<evidence type="ECO:0000259" key="15">
    <source>
        <dbReference type="PROSITE" id="PS50880"/>
    </source>
</evidence>
<dbReference type="Gene3D" id="3.90.199.10">
    <property type="entry name" value="Topoisomerase II, domain 5"/>
    <property type="match status" value="1"/>
</dbReference>
<dbReference type="SUPFAM" id="SSF56719">
    <property type="entry name" value="Type II DNA topoisomerase"/>
    <property type="match status" value="1"/>
</dbReference>
<dbReference type="PROSITE" id="PS00177">
    <property type="entry name" value="TOPOISOMERASE_II"/>
    <property type="match status" value="1"/>
</dbReference>
<dbReference type="Pfam" id="PF01751">
    <property type="entry name" value="Toprim"/>
    <property type="match status" value="1"/>
</dbReference>
<evidence type="ECO:0000256" key="2">
    <source>
        <dbReference type="ARBA" id="ARBA00001913"/>
    </source>
</evidence>
<evidence type="ECO:0000256" key="7">
    <source>
        <dbReference type="ARBA" id="ARBA00022840"/>
    </source>
</evidence>
<dbReference type="CDD" id="cd16930">
    <property type="entry name" value="HATPase_TopII-like"/>
    <property type="match status" value="1"/>
</dbReference>
<comment type="caution">
    <text evidence="17">The sequence shown here is derived from an EMBL/GenBank/DDBJ whole genome shotgun (WGS) entry which is preliminary data.</text>
</comment>
<keyword evidence="8" id="KW-0460">Magnesium</keyword>
<evidence type="ECO:0000256" key="6">
    <source>
        <dbReference type="ARBA" id="ARBA00022741"/>
    </source>
</evidence>
<dbReference type="Pfam" id="PF02518">
    <property type="entry name" value="HATPase_c"/>
    <property type="match status" value="1"/>
</dbReference>
<reference evidence="17 18" key="1">
    <citation type="submission" date="2020-10" db="EMBL/GenBank/DDBJ databases">
        <authorList>
            <person name="Klimov P.B."/>
            <person name="Dyachkov S.M."/>
            <person name="Chetverikov P.E."/>
        </authorList>
    </citation>
    <scope>NUCLEOTIDE SEQUENCE [LARGE SCALE GENOMIC DNA]</scope>
    <source>
        <strain evidence="17">BMOC 18-1129-001#AD2665</strain>
        <tissue evidence="17">Entire mites</tissue>
    </source>
</reference>
<keyword evidence="9 12" id="KW-0799">Topoisomerase</keyword>
<comment type="catalytic activity">
    <reaction evidence="1 12 13">
        <text>ATP-dependent breakage, passage and rejoining of double-stranded DNA.</text>
        <dbReference type="EC" id="5.6.2.2"/>
    </reaction>
</comment>
<dbReference type="InterPro" id="IPR013760">
    <property type="entry name" value="Topo_IIA-like_dom_sf"/>
</dbReference>
<feature type="domain" description="Topo IIA-type catalytic" evidence="16">
    <location>
        <begin position="693"/>
        <end position="1158"/>
    </location>
</feature>
<name>A0ABQ7S912_9ACAR</name>
<evidence type="ECO:0000313" key="17">
    <source>
        <dbReference type="EMBL" id="KAG9509935.1"/>
    </source>
</evidence>
<dbReference type="SMART" id="SM00433">
    <property type="entry name" value="TOP2c"/>
    <property type="match status" value="1"/>
</dbReference>
<feature type="non-terminal residue" evidence="17">
    <location>
        <position position="1"/>
    </location>
</feature>
<evidence type="ECO:0000256" key="3">
    <source>
        <dbReference type="ARBA" id="ARBA00001946"/>
    </source>
</evidence>
<proteinExistence type="inferred from homology"/>
<evidence type="ECO:0000256" key="10">
    <source>
        <dbReference type="ARBA" id="ARBA00023125"/>
    </source>
</evidence>
<dbReference type="EMBL" id="JAIFTH010000283">
    <property type="protein sequence ID" value="KAG9509935.1"/>
    <property type="molecule type" value="Genomic_DNA"/>
</dbReference>
<dbReference type="InterPro" id="IPR014721">
    <property type="entry name" value="Ribsml_uS5_D2-typ_fold_subgr"/>
</dbReference>
<keyword evidence="7 13" id="KW-0067">ATP-binding</keyword>
<evidence type="ECO:0000256" key="9">
    <source>
        <dbReference type="ARBA" id="ARBA00023029"/>
    </source>
</evidence>
<evidence type="ECO:0000256" key="8">
    <source>
        <dbReference type="ARBA" id="ARBA00022842"/>
    </source>
</evidence>
<dbReference type="Gene3D" id="3.30.1360.40">
    <property type="match status" value="1"/>
</dbReference>
<accession>A0ABQ7S912</accession>
<comment type="subunit">
    <text evidence="13">Homodimer.</text>
</comment>
<feature type="compositionally biased region" description="Basic and acidic residues" evidence="14">
    <location>
        <begin position="1184"/>
        <end position="1198"/>
    </location>
</feature>
<dbReference type="CDD" id="cd03481">
    <property type="entry name" value="TopoIIA_Trans_ScTopoIIA"/>
    <property type="match status" value="1"/>
</dbReference>
<evidence type="ECO:0000313" key="18">
    <source>
        <dbReference type="Proteomes" id="UP000825002"/>
    </source>
</evidence>
<dbReference type="InterPro" id="IPR002205">
    <property type="entry name" value="Topo_IIA_dom_A"/>
</dbReference>
<evidence type="ECO:0000256" key="12">
    <source>
        <dbReference type="PROSITE-ProRule" id="PRU01384"/>
    </source>
</evidence>
<dbReference type="Gene3D" id="3.30.1490.30">
    <property type="match status" value="1"/>
</dbReference>
<dbReference type="InterPro" id="IPR050634">
    <property type="entry name" value="DNA_Topoisomerase_II"/>
</dbReference>
<evidence type="ECO:0000256" key="5">
    <source>
        <dbReference type="ARBA" id="ARBA00022723"/>
    </source>
</evidence>
<dbReference type="SUPFAM" id="SSF55874">
    <property type="entry name" value="ATPase domain of HSP90 chaperone/DNA topoisomerase II/histidine kinase"/>
    <property type="match status" value="1"/>
</dbReference>
<feature type="compositionally biased region" description="Acidic residues" evidence="14">
    <location>
        <begin position="1274"/>
        <end position="1290"/>
    </location>
</feature>
<dbReference type="InterPro" id="IPR001154">
    <property type="entry name" value="TopoII_euk"/>
</dbReference>
<feature type="active site" description="O-(5'-phospho-DNA)-tyrosine intermediate" evidence="12">
    <location>
        <position position="783"/>
    </location>
</feature>
<dbReference type="Gene3D" id="3.30.565.10">
    <property type="entry name" value="Histidine kinase-like ATPase, C-terminal domain"/>
    <property type="match status" value="1"/>
</dbReference>
<dbReference type="InterPro" id="IPR003594">
    <property type="entry name" value="HATPase_dom"/>
</dbReference>
<dbReference type="Pfam" id="PF16898">
    <property type="entry name" value="TOPRIM_C"/>
    <property type="match status" value="1"/>
</dbReference>
<sequence length="1301" mass="148631">MSDDSHNVSVEKLYQRKTLLEQIILRPDTYIGSVEHEKTQLWTVKSFEDEDGTKKTKMVLRDLNYVPGLYKIFDEILVNAADNKQRDKAMTSIKIEIKPEDNMIAVYNNGAGIPVQMHKVEKMWVPSMIFGELLTSSNYDDKQKKVTGGRNGYGAKLCNIFSKKFVAETVKDGKKFKQVWEDHMRKSKEPSISTFSAKDYTKVTFYPDLSMFGMTSLDSDIIDLMSRRAYDVGGTLSGVSVTLNDEKLPFKGFKEYVKLYLDETDFAYEESPEGRWQVAVAPSEEGEFRQVSFVNSIATTAGGKHVDYIVDMILDNLLESVKRKNKEKTNVTKAQARKQLFVFVNCLIENPTFSTQTKENLTLAPSKFGSKCQLSDKFFKKAHKTGIVEQIVNWAENQANKKLENKGARKTGSVNVPKLVDAAFAGKGQSQQCTLILTEGDSAKGLAVSGCAVIGQKYYGIFPLRGKLLNVRDAKAKQIMDNAEINSLIKILGLNYKKTYQNKEDLKDLRYGRIMIMTDQDADGSHIKGLIINFIHSKWPSLLKHSFFQQFITPLIRASKNGKKINFYSEPEFNEWKEKTKNYRSYSIKYYKGLGTSTTSEAKEYFGDLERHRIDFKYTGPEDDKAIILAFSKEMIEARKQWLMDNMEQRKRRRELGLPDVYLYEKGTREITYKDFVNKELVLFSNIDNERSIPSVMDGLKPGQRKVMFTCFKRNDKKEVKVAQLSGSVAEKSAYHHGEVSLQGTIVNLAQDFVGSNNINLLQPIGQFGTRLKGGKDAASARYIYTMLSPLARKIFRPEDDPVLNYLEDENLLVEPEYYVPILPMVLVNGAEGIGTGWSTKVPMYNPLEIVENLKRLILGDDLLPMVPWYRDFRGTREQVGNSVIISGCIRRSLDEPELLEITELPIGTWTENYTETVLKPPADSSVKPVATAVYNFIDDLINYPDDTFVKMQFKMPESKIRDIESTIGLYKAFKLQTSFSLNSMVLFDAQGCLQRYESPLDIIKDFYVVRRKLYEQRREYIISLLVAEAEKLENQARFTQDDVIYKMAGKKSKEKDYIRVLLERGYAPDPVRLWKAKYAKECKGAVEADEPEDEDALTEGGITASDDKNFAYLLTFQFRDCFAEERCKKLYAQRDEKKAQAEKMRRSTIEDLWLNDLDEFEKAYAEWLRGLAKQRAEAREARLRAQRQEVKKNTKEGSRKRKIMVGDGNLEPSDGFEDLIPPLDEFRKKTATATAKRQKTSHPATKPSKLNKVGDDVFDASDSDDDPIRMENGNDEDDDDTIILDDDASFDPILGKRDEN</sequence>
<dbReference type="InterPro" id="IPR031660">
    <property type="entry name" value="TOPRIM_C"/>
</dbReference>
<keyword evidence="10 12" id="KW-0238">DNA-binding</keyword>
<comment type="similarity">
    <text evidence="4 13">Belongs to the type II topoisomerase family.</text>
</comment>
<dbReference type="InterPro" id="IPR034157">
    <property type="entry name" value="TOPRIM_TopoII"/>
</dbReference>
<feature type="region of interest" description="Disordered" evidence="14">
    <location>
        <begin position="1184"/>
        <end position="1301"/>
    </location>
</feature>
<dbReference type="InterPro" id="IPR006171">
    <property type="entry name" value="TOPRIM_dom"/>
</dbReference>
<organism evidence="17 18">
    <name type="scientific">Fragariocoptes setiger</name>
    <dbReference type="NCBI Taxonomy" id="1670756"/>
    <lineage>
        <taxon>Eukaryota</taxon>
        <taxon>Metazoa</taxon>
        <taxon>Ecdysozoa</taxon>
        <taxon>Arthropoda</taxon>
        <taxon>Chelicerata</taxon>
        <taxon>Arachnida</taxon>
        <taxon>Acari</taxon>
        <taxon>Acariformes</taxon>
        <taxon>Trombidiformes</taxon>
        <taxon>Prostigmata</taxon>
        <taxon>Eupodina</taxon>
        <taxon>Eriophyoidea</taxon>
        <taxon>Phytoptidae</taxon>
        <taxon>Fragariocoptes</taxon>
    </lineage>
</organism>
<dbReference type="Proteomes" id="UP000825002">
    <property type="component" value="Unassembled WGS sequence"/>
</dbReference>
<evidence type="ECO:0000259" key="16">
    <source>
        <dbReference type="PROSITE" id="PS52040"/>
    </source>
</evidence>
<dbReference type="PRINTS" id="PR01158">
    <property type="entry name" value="TOPISMRASEII"/>
</dbReference>
<dbReference type="Gene3D" id="3.30.230.10">
    <property type="match status" value="1"/>
</dbReference>
<dbReference type="InterPro" id="IPR013759">
    <property type="entry name" value="Topo_IIA_B_C"/>
</dbReference>